<comment type="caution">
    <text evidence="1">The sequence shown here is derived from an EMBL/GenBank/DDBJ whole genome shotgun (WGS) entry which is preliminary data.</text>
</comment>
<name>A0A8H6NCR3_9PEZI</name>
<evidence type="ECO:0000313" key="2">
    <source>
        <dbReference type="Proteomes" id="UP000654918"/>
    </source>
</evidence>
<gene>
    <name evidence="1" type="ORF">CPLU01_08303</name>
</gene>
<sequence>MIARTAAWHSDFTFPSQKTGRDDKTIRMMPFQLRCIGREIHEMAIGLSGSAAPVIRISKKQPINRETKALTALPMGNTRRERPFQQSFCPEVANVSLFPRKPNQRIPIQDDQERTVQDFEQIEQRKGAPEVQLTTHVAMFAEDDTPQPGVS</sequence>
<accession>A0A8H6NCR3</accession>
<reference evidence="1" key="1">
    <citation type="journal article" date="2020" name="Phytopathology">
        <title>Genome Sequence Resources of Colletotrichum truncatum, C. plurivorum, C. musicola, and C. sojae: Four Species Pathogenic to Soybean (Glycine max).</title>
        <authorList>
            <person name="Rogerio F."/>
            <person name="Boufleur T.R."/>
            <person name="Ciampi-Guillardi M."/>
            <person name="Sukno S.A."/>
            <person name="Thon M.R."/>
            <person name="Massola Junior N.S."/>
            <person name="Baroncelli R."/>
        </authorList>
    </citation>
    <scope>NUCLEOTIDE SEQUENCE</scope>
    <source>
        <strain evidence="1">LFN00145</strain>
    </source>
</reference>
<keyword evidence="2" id="KW-1185">Reference proteome</keyword>
<organism evidence="1 2">
    <name type="scientific">Colletotrichum plurivorum</name>
    <dbReference type="NCBI Taxonomy" id="2175906"/>
    <lineage>
        <taxon>Eukaryota</taxon>
        <taxon>Fungi</taxon>
        <taxon>Dikarya</taxon>
        <taxon>Ascomycota</taxon>
        <taxon>Pezizomycotina</taxon>
        <taxon>Sordariomycetes</taxon>
        <taxon>Hypocreomycetidae</taxon>
        <taxon>Glomerellales</taxon>
        <taxon>Glomerellaceae</taxon>
        <taxon>Colletotrichum</taxon>
        <taxon>Colletotrichum orchidearum species complex</taxon>
    </lineage>
</organism>
<dbReference type="AlphaFoldDB" id="A0A8H6NCR3"/>
<proteinExistence type="predicted"/>
<dbReference type="EMBL" id="WIGO01000117">
    <property type="protein sequence ID" value="KAF6828752.1"/>
    <property type="molecule type" value="Genomic_DNA"/>
</dbReference>
<protein>
    <submittedName>
        <fullName evidence="1">Uncharacterized protein</fullName>
    </submittedName>
</protein>
<dbReference type="Proteomes" id="UP000654918">
    <property type="component" value="Unassembled WGS sequence"/>
</dbReference>
<evidence type="ECO:0000313" key="1">
    <source>
        <dbReference type="EMBL" id="KAF6828752.1"/>
    </source>
</evidence>